<dbReference type="Proteomes" id="UP001208689">
    <property type="component" value="Chromosome"/>
</dbReference>
<accession>A0ABY6HQK5</accession>
<sequence>MSRESKKNRINHFGKIIKDPDFIIFRPNNHYRINSNVILIKTDDEMALLESGKKDNPSIHKLIHTLNKERIPLKTVKYLLISHAHQDHYANIRQVQQNFHHINTYCHEKDARVIRLPFLLPKTWKEGLHYNNCKKSTINLYAFYYSVFSNVYFQSIQFPNRIDGTFKHDIRLRLGNEKINILHTPGHTEGHISVLDSRKNLYLADFVPNTPWIDPNPFSLNAMIHSIKKIISFDSTQIHRAIRGHGDIRREQPNEWEISNWWDEKARFRKFLETINSTLDLIPTKLQGKNMNVYQITNLFNEKFHRYSAIMRRFFIPPAVTWGIAYTLKLHQEGKVSLVKQKSKFLWTA</sequence>
<gene>
    <name evidence="2" type="ORF">NEF87_002073</name>
</gene>
<dbReference type="InterPro" id="IPR050855">
    <property type="entry name" value="NDM-1-like"/>
</dbReference>
<dbReference type="Gene3D" id="3.60.15.10">
    <property type="entry name" value="Ribonuclease Z/Hydroxyacylglutathione hydrolase-like"/>
    <property type="match status" value="1"/>
</dbReference>
<dbReference type="PANTHER" id="PTHR42951:SF4">
    <property type="entry name" value="ACYL-COENZYME A THIOESTERASE MBLAC2"/>
    <property type="match status" value="1"/>
</dbReference>
<dbReference type="GO" id="GO:0004416">
    <property type="term" value="F:hydroxyacylglutathione hydrolase activity"/>
    <property type="evidence" value="ECO:0007669"/>
    <property type="project" value="UniProtKB-EC"/>
</dbReference>
<proteinExistence type="predicted"/>
<evidence type="ECO:0000259" key="1">
    <source>
        <dbReference type="SMART" id="SM00849"/>
    </source>
</evidence>
<dbReference type="PANTHER" id="PTHR42951">
    <property type="entry name" value="METALLO-BETA-LACTAMASE DOMAIN-CONTAINING"/>
    <property type="match status" value="1"/>
</dbReference>
<dbReference type="SUPFAM" id="SSF56281">
    <property type="entry name" value="Metallo-hydrolase/oxidoreductase"/>
    <property type="match status" value="1"/>
</dbReference>
<feature type="domain" description="Metallo-beta-lactamase" evidence="1">
    <location>
        <begin position="34"/>
        <end position="245"/>
    </location>
</feature>
<dbReference type="SMART" id="SM00849">
    <property type="entry name" value="Lactamase_B"/>
    <property type="match status" value="1"/>
</dbReference>
<dbReference type="EMBL" id="CP104013">
    <property type="protein sequence ID" value="UYP45788.1"/>
    <property type="molecule type" value="Genomic_DNA"/>
</dbReference>
<name>A0ABY6HQK5_9ARCH</name>
<protein>
    <submittedName>
        <fullName evidence="2">Hydroxyacylglutathione hydrolase</fullName>
        <ecNumber evidence="2">3.1.2.6</ecNumber>
    </submittedName>
</protein>
<dbReference type="CDD" id="cd06262">
    <property type="entry name" value="metallo-hydrolase-like_MBL-fold"/>
    <property type="match status" value="1"/>
</dbReference>
<reference evidence="2" key="1">
    <citation type="submission" date="2022-09" db="EMBL/GenBank/DDBJ databases">
        <title>Actin cytoskeleton and complex cell architecture in an #Asgard archaeon.</title>
        <authorList>
            <person name="Ponce Toledo R.I."/>
            <person name="Schleper C."/>
            <person name="Rodrigues Oliveira T."/>
            <person name="Wollweber F."/>
            <person name="Xu J."/>
            <person name="Rittmann S."/>
            <person name="Klingl A."/>
            <person name="Pilhofer M."/>
        </authorList>
    </citation>
    <scope>NUCLEOTIDE SEQUENCE</scope>
    <source>
        <strain evidence="2">B-35</strain>
    </source>
</reference>
<evidence type="ECO:0000313" key="2">
    <source>
        <dbReference type="EMBL" id="UYP45788.1"/>
    </source>
</evidence>
<dbReference type="Pfam" id="PF00753">
    <property type="entry name" value="Lactamase_B"/>
    <property type="match status" value="1"/>
</dbReference>
<organism evidence="2 3">
    <name type="scientific">Candidatus Lokiarchaeum ossiferum</name>
    <dbReference type="NCBI Taxonomy" id="2951803"/>
    <lineage>
        <taxon>Archaea</taxon>
        <taxon>Promethearchaeati</taxon>
        <taxon>Promethearchaeota</taxon>
        <taxon>Promethearchaeia</taxon>
        <taxon>Promethearchaeales</taxon>
        <taxon>Promethearchaeaceae</taxon>
        <taxon>Candidatus Lokiarchaeum</taxon>
    </lineage>
</organism>
<dbReference type="InterPro" id="IPR001279">
    <property type="entry name" value="Metallo-B-lactamas"/>
</dbReference>
<dbReference type="EC" id="3.1.2.6" evidence="2"/>
<keyword evidence="3" id="KW-1185">Reference proteome</keyword>
<dbReference type="InterPro" id="IPR036866">
    <property type="entry name" value="RibonucZ/Hydroxyglut_hydro"/>
</dbReference>
<evidence type="ECO:0000313" key="3">
    <source>
        <dbReference type="Proteomes" id="UP001208689"/>
    </source>
</evidence>
<keyword evidence="2" id="KW-0378">Hydrolase</keyword>